<evidence type="ECO:0000256" key="10">
    <source>
        <dbReference type="ARBA" id="ARBA00056661"/>
    </source>
</evidence>
<feature type="signal peptide" evidence="12">
    <location>
        <begin position="1"/>
        <end position="15"/>
    </location>
</feature>
<dbReference type="Gene3D" id="3.20.20.70">
    <property type="entry name" value="Aldolase class I"/>
    <property type="match status" value="1"/>
</dbReference>
<evidence type="ECO:0000313" key="14">
    <source>
        <dbReference type="Proteomes" id="UP000664859"/>
    </source>
</evidence>
<dbReference type="InterPro" id="IPR000652">
    <property type="entry name" value="Triosephosphate_isomerase"/>
</dbReference>
<dbReference type="UniPathway" id="UPA00138"/>
<dbReference type="PANTHER" id="PTHR21139:SF42">
    <property type="entry name" value="TRIOSEPHOSPHATE ISOMERASE"/>
    <property type="match status" value="1"/>
</dbReference>
<keyword evidence="5 11" id="KW-0312">Gluconeogenesis</keyword>
<comment type="catalytic activity">
    <reaction evidence="9">
        <text>D-glyceraldehyde 3-phosphate = dihydroxyacetone phosphate</text>
        <dbReference type="Rhea" id="RHEA:18585"/>
        <dbReference type="ChEBI" id="CHEBI:57642"/>
        <dbReference type="ChEBI" id="CHEBI:59776"/>
        <dbReference type="EC" id="5.3.1.1"/>
    </reaction>
    <physiologicalReaction direction="left-to-right" evidence="9">
        <dbReference type="Rhea" id="RHEA:18586"/>
    </physiologicalReaction>
</comment>
<comment type="pathway">
    <text evidence="2 11">Carbohydrate biosynthesis; gluconeogenesis.</text>
</comment>
<organism evidence="13 14">
    <name type="scientific">Tribonema minus</name>
    <dbReference type="NCBI Taxonomy" id="303371"/>
    <lineage>
        <taxon>Eukaryota</taxon>
        <taxon>Sar</taxon>
        <taxon>Stramenopiles</taxon>
        <taxon>Ochrophyta</taxon>
        <taxon>PX clade</taxon>
        <taxon>Xanthophyceae</taxon>
        <taxon>Tribonematales</taxon>
        <taxon>Tribonemataceae</taxon>
        <taxon>Tribonema</taxon>
    </lineage>
</organism>
<feature type="chain" id="PRO_5033045884" description="Triosephosphate isomerase" evidence="12">
    <location>
        <begin position="16"/>
        <end position="289"/>
    </location>
</feature>
<dbReference type="CDD" id="cd00311">
    <property type="entry name" value="TIM"/>
    <property type="match status" value="1"/>
</dbReference>
<keyword evidence="7 11" id="KW-0324">Glycolysis</keyword>
<dbReference type="GO" id="GO:0005829">
    <property type="term" value="C:cytosol"/>
    <property type="evidence" value="ECO:0007669"/>
    <property type="project" value="TreeGrafter"/>
</dbReference>
<dbReference type="InterPro" id="IPR022896">
    <property type="entry name" value="TrioseP_Isoase_bac/euk"/>
</dbReference>
<evidence type="ECO:0000256" key="1">
    <source>
        <dbReference type="ARBA" id="ARBA00004680"/>
    </source>
</evidence>
<evidence type="ECO:0000313" key="13">
    <source>
        <dbReference type="EMBL" id="KAG5181385.1"/>
    </source>
</evidence>
<evidence type="ECO:0000256" key="8">
    <source>
        <dbReference type="ARBA" id="ARBA00023235"/>
    </source>
</evidence>
<keyword evidence="12" id="KW-0732">Signal</keyword>
<evidence type="ECO:0000256" key="5">
    <source>
        <dbReference type="ARBA" id="ARBA00022432"/>
    </source>
</evidence>
<comment type="caution">
    <text evidence="13">The sequence shown here is derived from an EMBL/GenBank/DDBJ whole genome shotgun (WGS) entry which is preliminary data.</text>
</comment>
<gene>
    <name evidence="13" type="ORF">JKP88DRAFT_64619</name>
</gene>
<evidence type="ECO:0000256" key="4">
    <source>
        <dbReference type="ARBA" id="ARBA00011738"/>
    </source>
</evidence>
<dbReference type="SUPFAM" id="SSF51351">
    <property type="entry name" value="Triosephosphate isomerase (TIM)"/>
    <property type="match status" value="1"/>
</dbReference>
<dbReference type="UniPathway" id="UPA00109">
    <property type="reaction ID" value="UER00189"/>
</dbReference>
<protein>
    <recommendedName>
        <fullName evidence="11">Triosephosphate isomerase</fullName>
        <ecNumber evidence="11">5.3.1.1</ecNumber>
    </recommendedName>
</protein>
<dbReference type="Pfam" id="PF00121">
    <property type="entry name" value="TIM"/>
    <property type="match status" value="1"/>
</dbReference>
<keyword evidence="8 11" id="KW-0413">Isomerase</keyword>
<dbReference type="GO" id="GO:0006096">
    <property type="term" value="P:glycolytic process"/>
    <property type="evidence" value="ECO:0007669"/>
    <property type="project" value="UniProtKB-UniPathway"/>
</dbReference>
<dbReference type="InterPro" id="IPR035990">
    <property type="entry name" value="TIM_sf"/>
</dbReference>
<name>A0A835YXR2_9STRA</name>
<dbReference type="EC" id="5.3.1.1" evidence="11"/>
<evidence type="ECO:0000256" key="2">
    <source>
        <dbReference type="ARBA" id="ARBA00004742"/>
    </source>
</evidence>
<dbReference type="GO" id="GO:0004807">
    <property type="term" value="F:triose-phosphate isomerase activity"/>
    <property type="evidence" value="ECO:0007669"/>
    <property type="project" value="UniProtKB-EC"/>
</dbReference>
<keyword evidence="6" id="KW-0963">Cytoplasm</keyword>
<dbReference type="FunFam" id="3.20.20.70:FF:000016">
    <property type="entry name" value="Triosephosphate isomerase"/>
    <property type="match status" value="1"/>
</dbReference>
<reference evidence="13" key="1">
    <citation type="submission" date="2021-02" db="EMBL/GenBank/DDBJ databases">
        <title>First Annotated Genome of the Yellow-green Alga Tribonema minus.</title>
        <authorList>
            <person name="Mahan K.M."/>
        </authorList>
    </citation>
    <scope>NUCLEOTIDE SEQUENCE</scope>
    <source>
        <strain evidence="13">UTEX B ZZ1240</strain>
    </source>
</reference>
<dbReference type="Proteomes" id="UP000664859">
    <property type="component" value="Unassembled WGS sequence"/>
</dbReference>
<evidence type="ECO:0000256" key="7">
    <source>
        <dbReference type="ARBA" id="ARBA00023152"/>
    </source>
</evidence>
<evidence type="ECO:0000256" key="3">
    <source>
        <dbReference type="ARBA" id="ARBA00007422"/>
    </source>
</evidence>
<proteinExistence type="inferred from homology"/>
<dbReference type="GO" id="GO:0046166">
    <property type="term" value="P:glyceraldehyde-3-phosphate biosynthetic process"/>
    <property type="evidence" value="ECO:0007669"/>
    <property type="project" value="TreeGrafter"/>
</dbReference>
<dbReference type="NCBIfam" id="TIGR00419">
    <property type="entry name" value="tim"/>
    <property type="match status" value="1"/>
</dbReference>
<dbReference type="PROSITE" id="PS00171">
    <property type="entry name" value="TIM_1"/>
    <property type="match status" value="1"/>
</dbReference>
<dbReference type="HAMAP" id="MF_00147_B">
    <property type="entry name" value="TIM_B"/>
    <property type="match status" value="1"/>
</dbReference>
<dbReference type="OrthoDB" id="6715177at2759"/>
<sequence>MKLALYACCVGPALAFVARPPASSTSTGARATSTQLDARKPLIAGNWKENPCTVQEAEALASEVAEATKQAGDVGVVVIPPYPFLVPVQNAASGALMIGGQNCYFEEKGAYTGAVSTAMLSSVGCTYVLCGHSERRTVFRNDDNAINRKLRAVLDHNMMPILCIGESKEEYDAGLNKAVCAIQLSKDLKGVTGEEMKRIVVAYEPVWAIGTGLTATPEIAQSVHDYIRGYLAKMYSREVADEVIIQYGGSVTPDSVDALMAMPDIDGALVGGASLDGAKFGRIINYKKA</sequence>
<dbReference type="InterPro" id="IPR013785">
    <property type="entry name" value="Aldolase_TIM"/>
</dbReference>
<dbReference type="InterPro" id="IPR020861">
    <property type="entry name" value="Triosephosphate_isomerase_AS"/>
</dbReference>
<dbReference type="GO" id="GO:0019563">
    <property type="term" value="P:glycerol catabolic process"/>
    <property type="evidence" value="ECO:0007669"/>
    <property type="project" value="TreeGrafter"/>
</dbReference>
<comment type="similarity">
    <text evidence="3 11">Belongs to the triosephosphate isomerase family.</text>
</comment>
<dbReference type="AlphaFoldDB" id="A0A835YXR2"/>
<comment type="subunit">
    <text evidence="4">Homodimer.</text>
</comment>
<keyword evidence="14" id="KW-1185">Reference proteome</keyword>
<dbReference type="PROSITE" id="PS51440">
    <property type="entry name" value="TIM_2"/>
    <property type="match status" value="1"/>
</dbReference>
<dbReference type="EMBL" id="JAFCMP010000334">
    <property type="protein sequence ID" value="KAG5181385.1"/>
    <property type="molecule type" value="Genomic_DNA"/>
</dbReference>
<evidence type="ECO:0000256" key="9">
    <source>
        <dbReference type="ARBA" id="ARBA00052432"/>
    </source>
</evidence>
<evidence type="ECO:0000256" key="12">
    <source>
        <dbReference type="SAM" id="SignalP"/>
    </source>
</evidence>
<evidence type="ECO:0000256" key="6">
    <source>
        <dbReference type="ARBA" id="ARBA00022490"/>
    </source>
</evidence>
<dbReference type="GO" id="GO:0006094">
    <property type="term" value="P:gluconeogenesis"/>
    <property type="evidence" value="ECO:0007669"/>
    <property type="project" value="UniProtKB-UniPathway"/>
</dbReference>
<comment type="function">
    <text evidence="10">Catalyzes the interconversion of glyceraldehyde 3-phosphate and dihydroxyacetone phosphate in the glycolytic and gluconeogenic pathways.</text>
</comment>
<evidence type="ECO:0000256" key="11">
    <source>
        <dbReference type="RuleBase" id="RU363013"/>
    </source>
</evidence>
<dbReference type="PANTHER" id="PTHR21139">
    <property type="entry name" value="TRIOSEPHOSPHATE ISOMERASE"/>
    <property type="match status" value="1"/>
</dbReference>
<comment type="pathway">
    <text evidence="1 11">Carbohydrate degradation; glycolysis; D-glyceraldehyde 3-phosphate from glycerone phosphate: step 1/1.</text>
</comment>
<accession>A0A835YXR2</accession>